<reference key="1">
    <citation type="submission" date="2010-11" db="EMBL/GenBank/DDBJ databases">
        <title>The complete sequence of chromosome of Isophaera pallida ATCC 43644.</title>
        <authorList>
            <consortium name="US DOE Joint Genome Institute (JGI-PGF)"/>
            <person name="Lucas S."/>
            <person name="Copeland A."/>
            <person name="Lapidus A."/>
            <person name="Bruce D."/>
            <person name="Goodwin L."/>
            <person name="Pitluck S."/>
            <person name="Kyrpides N."/>
            <person name="Mavromatis K."/>
            <person name="Pagani I."/>
            <person name="Ivanova N."/>
            <person name="Saunders E."/>
            <person name="Brettin T."/>
            <person name="Detter J.C."/>
            <person name="Han C."/>
            <person name="Tapia R."/>
            <person name="Land M."/>
            <person name="Hauser L."/>
            <person name="Markowitz V."/>
            <person name="Cheng J.-F."/>
            <person name="Hugenholtz P."/>
            <person name="Woyke T."/>
            <person name="Wu D."/>
            <person name="Eisen J.A."/>
        </authorList>
    </citation>
    <scope>NUCLEOTIDE SEQUENCE</scope>
    <source>
        <strain>ATCC 43644</strain>
    </source>
</reference>
<dbReference type="eggNOG" id="COG0520">
    <property type="taxonomic scope" value="Bacteria"/>
</dbReference>
<dbReference type="STRING" id="575540.Isop_1968"/>
<dbReference type="GO" id="GO:0031071">
    <property type="term" value="F:cysteine desulfurase activity"/>
    <property type="evidence" value="ECO:0007669"/>
    <property type="project" value="UniProtKB-EC"/>
</dbReference>
<dbReference type="Proteomes" id="UP000008631">
    <property type="component" value="Chromosome"/>
</dbReference>
<evidence type="ECO:0000256" key="5">
    <source>
        <dbReference type="ARBA" id="ARBA00022898"/>
    </source>
</evidence>
<feature type="compositionally biased region" description="Basic and acidic residues" evidence="7">
    <location>
        <begin position="1"/>
        <end position="22"/>
    </location>
</feature>
<keyword evidence="4 9" id="KW-0808">Transferase</keyword>
<name>E8R329_ISOPI</name>
<dbReference type="SUPFAM" id="SSF53383">
    <property type="entry name" value="PLP-dependent transferases"/>
    <property type="match status" value="1"/>
</dbReference>
<comment type="similarity">
    <text evidence="2">Belongs to the class-V pyridoxal-phosphate-dependent aminotransferase family. Csd subfamily.</text>
</comment>
<dbReference type="InParanoid" id="E8R329"/>
<dbReference type="Gene3D" id="3.40.640.10">
    <property type="entry name" value="Type I PLP-dependent aspartate aminotransferase-like (Major domain)"/>
    <property type="match status" value="1"/>
</dbReference>
<dbReference type="Pfam" id="PF00266">
    <property type="entry name" value="Aminotran_5"/>
    <property type="match status" value="1"/>
</dbReference>
<dbReference type="EC" id="2.8.1.7" evidence="3"/>
<keyword evidence="5" id="KW-0663">Pyridoxal phosphate</keyword>
<feature type="domain" description="Aminotransferase class V" evidence="8">
    <location>
        <begin position="62"/>
        <end position="440"/>
    </location>
</feature>
<keyword evidence="10" id="KW-1185">Reference proteome</keyword>
<dbReference type="GO" id="GO:0006534">
    <property type="term" value="P:cysteine metabolic process"/>
    <property type="evidence" value="ECO:0007669"/>
    <property type="project" value="InterPro"/>
</dbReference>
<dbReference type="AlphaFoldDB" id="E8R329"/>
<sequence length="469" mass="49920">MRWDPNREGRDVIMASDGDKNRTVGNAPVGSARQERRGFDSRAMRAAFPALHREVHPGKPLVYLDSAATAPKPQAVLDAVRRYDAEFPANVHRGIHTLAEEATEAYEAARATVAAWLGSTDPLGDASRVVFVKNATEALNLVALGWAGSRLEKGDEVVLTVAEHHANLVPWRMLAERRGVTLRYADLDAEGRLTFEAVEAVVSERTLVLAVTGLSNILGTSLPVDRLVALGRSVGAAVVVDLAQAAGRLPAPVNGGWLEADFLAFSGHKLGGPTGVGVLVGRPERLEETEPILGGGGMIARVDLDAVTWTEPPHKFEAGTPPIAQAIGLAAAIDFLDQFDRVAIAAHEQRLAQRAARELAALDGVRLVGAGADRVERHGIVSFVCDAVHPHDLAQWADADGVAIRAGHHCGQPLHRRLGLTASARASFGPYNDDADVDCLIATVRSALARFGRHRATVAVGSHRIGTPR</sequence>
<evidence type="ECO:0000256" key="4">
    <source>
        <dbReference type="ARBA" id="ARBA00022679"/>
    </source>
</evidence>
<gene>
    <name evidence="9" type="ordered locus">Isop_1968</name>
</gene>
<proteinExistence type="inferred from homology"/>
<evidence type="ECO:0000313" key="9">
    <source>
        <dbReference type="EMBL" id="ADV62548.1"/>
    </source>
</evidence>
<accession>E8R329</accession>
<dbReference type="InterPro" id="IPR010970">
    <property type="entry name" value="Cys_dSase_SufS"/>
</dbReference>
<protein>
    <recommendedName>
        <fullName evidence="3">cysteine desulfurase</fullName>
        <ecNumber evidence="3">2.8.1.7</ecNumber>
    </recommendedName>
</protein>
<comment type="catalytic activity">
    <reaction evidence="6">
        <text>(sulfur carrier)-H + L-cysteine = (sulfur carrier)-SH + L-alanine</text>
        <dbReference type="Rhea" id="RHEA:43892"/>
        <dbReference type="Rhea" id="RHEA-COMP:14737"/>
        <dbReference type="Rhea" id="RHEA-COMP:14739"/>
        <dbReference type="ChEBI" id="CHEBI:29917"/>
        <dbReference type="ChEBI" id="CHEBI:35235"/>
        <dbReference type="ChEBI" id="CHEBI:57972"/>
        <dbReference type="ChEBI" id="CHEBI:64428"/>
        <dbReference type="EC" id="2.8.1.7"/>
    </reaction>
</comment>
<dbReference type="Gene3D" id="3.90.1150.10">
    <property type="entry name" value="Aspartate Aminotransferase, domain 1"/>
    <property type="match status" value="1"/>
</dbReference>
<dbReference type="InterPro" id="IPR015421">
    <property type="entry name" value="PyrdxlP-dep_Trfase_major"/>
</dbReference>
<dbReference type="InterPro" id="IPR000192">
    <property type="entry name" value="Aminotrans_V_dom"/>
</dbReference>
<dbReference type="KEGG" id="ipa:Isop_1968"/>
<evidence type="ECO:0000256" key="3">
    <source>
        <dbReference type="ARBA" id="ARBA00012239"/>
    </source>
</evidence>
<dbReference type="PANTHER" id="PTHR43586:SF8">
    <property type="entry name" value="CYSTEINE DESULFURASE 1, CHLOROPLASTIC"/>
    <property type="match status" value="1"/>
</dbReference>
<comment type="cofactor">
    <cofactor evidence="1">
        <name>pyridoxal 5'-phosphate</name>
        <dbReference type="ChEBI" id="CHEBI:597326"/>
    </cofactor>
</comment>
<dbReference type="FunCoup" id="E8R329">
    <property type="interactions" value="425"/>
</dbReference>
<feature type="region of interest" description="Disordered" evidence="7">
    <location>
        <begin position="1"/>
        <end position="36"/>
    </location>
</feature>
<evidence type="ECO:0000256" key="2">
    <source>
        <dbReference type="ARBA" id="ARBA00010447"/>
    </source>
</evidence>
<dbReference type="CDD" id="cd06453">
    <property type="entry name" value="SufS_like"/>
    <property type="match status" value="1"/>
</dbReference>
<evidence type="ECO:0000259" key="8">
    <source>
        <dbReference type="Pfam" id="PF00266"/>
    </source>
</evidence>
<dbReference type="InterPro" id="IPR015424">
    <property type="entry name" value="PyrdxlP-dep_Trfase"/>
</dbReference>
<evidence type="ECO:0000256" key="1">
    <source>
        <dbReference type="ARBA" id="ARBA00001933"/>
    </source>
</evidence>
<evidence type="ECO:0000256" key="7">
    <source>
        <dbReference type="SAM" id="MobiDB-lite"/>
    </source>
</evidence>
<evidence type="ECO:0000256" key="6">
    <source>
        <dbReference type="ARBA" id="ARBA00050776"/>
    </source>
</evidence>
<dbReference type="EMBL" id="CP002353">
    <property type="protein sequence ID" value="ADV62548.1"/>
    <property type="molecule type" value="Genomic_DNA"/>
</dbReference>
<evidence type="ECO:0000313" key="10">
    <source>
        <dbReference type="Proteomes" id="UP000008631"/>
    </source>
</evidence>
<dbReference type="InterPro" id="IPR015422">
    <property type="entry name" value="PyrdxlP-dep_Trfase_small"/>
</dbReference>
<dbReference type="HOGENOM" id="CLU_003433_2_0_0"/>
<organism evidence="9 10">
    <name type="scientific">Isosphaera pallida (strain ATCC 43644 / DSM 9630 / IS1B)</name>
    <dbReference type="NCBI Taxonomy" id="575540"/>
    <lineage>
        <taxon>Bacteria</taxon>
        <taxon>Pseudomonadati</taxon>
        <taxon>Planctomycetota</taxon>
        <taxon>Planctomycetia</taxon>
        <taxon>Isosphaerales</taxon>
        <taxon>Isosphaeraceae</taxon>
        <taxon>Isosphaera</taxon>
    </lineage>
</organism>
<reference evidence="9 10" key="2">
    <citation type="journal article" date="2011" name="Stand. Genomic Sci.">
        <title>Complete genome sequence of Isosphaera pallida type strain (IS1B).</title>
        <authorList>
            <consortium name="US DOE Joint Genome Institute (JGI-PGF)"/>
            <person name="Goker M."/>
            <person name="Cleland D."/>
            <person name="Saunders E."/>
            <person name="Lapidus A."/>
            <person name="Nolan M."/>
            <person name="Lucas S."/>
            <person name="Hammon N."/>
            <person name="Deshpande S."/>
            <person name="Cheng J.F."/>
            <person name="Tapia R."/>
            <person name="Han C."/>
            <person name="Goodwin L."/>
            <person name="Pitluck S."/>
            <person name="Liolios K."/>
            <person name="Pagani I."/>
            <person name="Ivanova N."/>
            <person name="Mavromatis K."/>
            <person name="Pati A."/>
            <person name="Chen A."/>
            <person name="Palaniappan K."/>
            <person name="Land M."/>
            <person name="Hauser L."/>
            <person name="Chang Y.J."/>
            <person name="Jeffries C.D."/>
            <person name="Detter J.C."/>
            <person name="Beck B."/>
            <person name="Woyke T."/>
            <person name="Bristow J."/>
            <person name="Eisen J.A."/>
            <person name="Markowitz V."/>
            <person name="Hugenholtz P."/>
            <person name="Kyrpides N.C."/>
            <person name="Klenk H.P."/>
        </authorList>
    </citation>
    <scope>NUCLEOTIDE SEQUENCE [LARGE SCALE GENOMIC DNA]</scope>
    <source>
        <strain evidence="10">ATCC 43644 / DSM 9630 / IS1B</strain>
    </source>
</reference>
<dbReference type="PANTHER" id="PTHR43586">
    <property type="entry name" value="CYSTEINE DESULFURASE"/>
    <property type="match status" value="1"/>
</dbReference>
<dbReference type="GO" id="GO:0030170">
    <property type="term" value="F:pyridoxal phosphate binding"/>
    <property type="evidence" value="ECO:0007669"/>
    <property type="project" value="InterPro"/>
</dbReference>